<evidence type="ECO:0000313" key="1">
    <source>
        <dbReference type="EMBL" id="KAK9971946.1"/>
    </source>
</evidence>
<dbReference type="Proteomes" id="UP001479290">
    <property type="component" value="Unassembled WGS sequence"/>
</dbReference>
<keyword evidence="2" id="KW-1185">Reference proteome</keyword>
<proteinExistence type="predicted"/>
<accession>A0AAW2AE87</accession>
<comment type="caution">
    <text evidence="1">The sequence shown here is derived from an EMBL/GenBank/DDBJ whole genome shotgun (WGS) entry which is preliminary data.</text>
</comment>
<sequence length="97" mass="10194">MGADQSAVRSTAPGLEISSVIWAIRAWPRHIVALVSRAPSKAYGLHKRHSVLTEGYLQPSQQGCRGALSQALLSGLARVTGSSAAANKGIHHDGQEP</sequence>
<dbReference type="AlphaFoldDB" id="A0AAW2AE87"/>
<protein>
    <submittedName>
        <fullName evidence="1">Uncharacterized protein</fullName>
    </submittedName>
</protein>
<dbReference type="EMBL" id="JAWDJR010000007">
    <property type="protein sequence ID" value="KAK9971946.1"/>
    <property type="molecule type" value="Genomic_DNA"/>
</dbReference>
<evidence type="ECO:0000313" key="2">
    <source>
        <dbReference type="Proteomes" id="UP001479290"/>
    </source>
</evidence>
<reference evidence="1 2" key="1">
    <citation type="submission" date="2024-05" db="EMBL/GenBank/DDBJ databases">
        <title>A high-quality chromosomal-level genome assembly of Topmouth culter (Culter alburnus).</title>
        <authorList>
            <person name="Zhao H."/>
        </authorList>
    </citation>
    <scope>NUCLEOTIDE SEQUENCE [LARGE SCALE GENOMIC DNA]</scope>
    <source>
        <strain evidence="1">CATC2023</strain>
        <tissue evidence="1">Muscle</tissue>
    </source>
</reference>
<name>A0AAW2AE87_CULAL</name>
<gene>
    <name evidence="1" type="ORF">ABG768_025284</name>
</gene>
<organism evidence="1 2">
    <name type="scientific">Culter alburnus</name>
    <name type="common">Topmouth culter</name>
    <dbReference type="NCBI Taxonomy" id="194366"/>
    <lineage>
        <taxon>Eukaryota</taxon>
        <taxon>Metazoa</taxon>
        <taxon>Chordata</taxon>
        <taxon>Craniata</taxon>
        <taxon>Vertebrata</taxon>
        <taxon>Euteleostomi</taxon>
        <taxon>Actinopterygii</taxon>
        <taxon>Neopterygii</taxon>
        <taxon>Teleostei</taxon>
        <taxon>Ostariophysi</taxon>
        <taxon>Cypriniformes</taxon>
        <taxon>Xenocyprididae</taxon>
        <taxon>Xenocypridinae</taxon>
        <taxon>Culter</taxon>
    </lineage>
</organism>